<sequence>MELLFLRLQRLDQIPREALRATIPYLFIPRTLRYQRKGRYFTVRGNDEANLATEVLTLELDSWECTTHPSRHLFHLLDG</sequence>
<evidence type="ECO:0000313" key="1">
    <source>
        <dbReference type="EMBL" id="KAK5624430.1"/>
    </source>
</evidence>
<name>A0AAN7U3B3_9PEZI</name>
<dbReference type="EMBL" id="JAWHQM010000001">
    <property type="protein sequence ID" value="KAK5624430.1"/>
    <property type="molecule type" value="Genomic_DNA"/>
</dbReference>
<comment type="caution">
    <text evidence="1">The sequence shown here is derived from an EMBL/GenBank/DDBJ whole genome shotgun (WGS) entry which is preliminary data.</text>
</comment>
<organism evidence="1 2">
    <name type="scientific">Xylaria bambusicola</name>
    <dbReference type="NCBI Taxonomy" id="326684"/>
    <lineage>
        <taxon>Eukaryota</taxon>
        <taxon>Fungi</taxon>
        <taxon>Dikarya</taxon>
        <taxon>Ascomycota</taxon>
        <taxon>Pezizomycotina</taxon>
        <taxon>Sordariomycetes</taxon>
        <taxon>Xylariomycetidae</taxon>
        <taxon>Xylariales</taxon>
        <taxon>Xylariaceae</taxon>
        <taxon>Xylaria</taxon>
    </lineage>
</organism>
<gene>
    <name evidence="1" type="ORF">RRF57_000146</name>
</gene>
<evidence type="ECO:0000313" key="2">
    <source>
        <dbReference type="Proteomes" id="UP001305414"/>
    </source>
</evidence>
<dbReference type="Proteomes" id="UP001305414">
    <property type="component" value="Unassembled WGS sequence"/>
</dbReference>
<proteinExistence type="predicted"/>
<dbReference type="AlphaFoldDB" id="A0AAN7U3B3"/>
<keyword evidence="2" id="KW-1185">Reference proteome</keyword>
<reference evidence="1 2" key="1">
    <citation type="submission" date="2023-10" db="EMBL/GenBank/DDBJ databases">
        <title>Draft genome sequence of Xylaria bambusicola isolate GMP-LS, the root and basal stem rot pathogen of sugarcane in Indonesia.</title>
        <authorList>
            <person name="Selvaraj P."/>
            <person name="Muralishankar V."/>
            <person name="Muruganantham S."/>
            <person name="Sp S."/>
            <person name="Haryani S."/>
            <person name="Lau K.J.X."/>
            <person name="Naqvi N.I."/>
        </authorList>
    </citation>
    <scope>NUCLEOTIDE SEQUENCE [LARGE SCALE GENOMIC DNA]</scope>
    <source>
        <strain evidence="1">GMP-LS</strain>
    </source>
</reference>
<accession>A0AAN7U3B3</accession>
<protein>
    <submittedName>
        <fullName evidence="1">Uncharacterized protein</fullName>
    </submittedName>
</protein>